<dbReference type="InterPro" id="IPR003386">
    <property type="entry name" value="LACT/PDAT_acylTrfase"/>
</dbReference>
<protein>
    <submittedName>
        <fullName evidence="1">1-O-acylceramide synthase, putative</fullName>
    </submittedName>
</protein>
<dbReference type="RefSeq" id="XP_013247056.1">
    <property type="nucleotide sequence ID" value="XM_013391602.1"/>
</dbReference>
<evidence type="ECO:0000313" key="2">
    <source>
        <dbReference type="Proteomes" id="UP000018050"/>
    </source>
</evidence>
<dbReference type="Pfam" id="PF02450">
    <property type="entry name" value="LCAT"/>
    <property type="match status" value="1"/>
</dbReference>
<dbReference type="EMBL" id="HG673517">
    <property type="protein sequence ID" value="CDI83882.1"/>
    <property type="molecule type" value="Genomic_DNA"/>
</dbReference>
<name>U6GW99_EIMAC</name>
<dbReference type="VEuPathDB" id="ToxoDB:EAH_00045390"/>
<dbReference type="Gene3D" id="3.40.50.1820">
    <property type="entry name" value="alpha/beta hydrolase"/>
    <property type="match status" value="1"/>
</dbReference>
<dbReference type="OMA" id="GIHAIDY"/>
<dbReference type="OrthoDB" id="190846at2759"/>
<gene>
    <name evidence="1" type="ORF">EAH_00045390</name>
</gene>
<proteinExistence type="predicted"/>
<reference evidence="1" key="2">
    <citation type="submission" date="2013-10" db="EMBL/GenBank/DDBJ databases">
        <authorList>
            <person name="Aslett M."/>
        </authorList>
    </citation>
    <scope>NUCLEOTIDE SEQUENCE [LARGE SCALE GENOMIC DNA]</scope>
    <source>
        <strain evidence="1">Houghton</strain>
    </source>
</reference>
<dbReference type="PANTHER" id="PTHR11440">
    <property type="entry name" value="LECITHIN-CHOLESTEROL ACYLTRANSFERASE-RELATED"/>
    <property type="match status" value="1"/>
</dbReference>
<evidence type="ECO:0000313" key="1">
    <source>
        <dbReference type="EMBL" id="CDI83882.1"/>
    </source>
</evidence>
<dbReference type="GeneID" id="25272609"/>
<dbReference type="GO" id="GO:0008374">
    <property type="term" value="F:O-acyltransferase activity"/>
    <property type="evidence" value="ECO:0007669"/>
    <property type="project" value="InterPro"/>
</dbReference>
<reference evidence="1" key="1">
    <citation type="submission" date="2013-10" db="EMBL/GenBank/DDBJ databases">
        <title>Genomic analysis of the causative agents of coccidiosis in chickens.</title>
        <authorList>
            <person name="Reid A.J."/>
            <person name="Blake D."/>
            <person name="Billington K."/>
            <person name="Browne H."/>
            <person name="Dunn M."/>
            <person name="Hung S."/>
            <person name="Kawahara F."/>
            <person name="Miranda-Saavedra D."/>
            <person name="Mourier T."/>
            <person name="Nagra H."/>
            <person name="Otto T.D."/>
            <person name="Rawlings N."/>
            <person name="Sanchez A."/>
            <person name="Sanders M."/>
            <person name="Subramaniam C."/>
            <person name="Tay Y."/>
            <person name="Dear P."/>
            <person name="Doerig C."/>
            <person name="Gruber A."/>
            <person name="Parkinson J."/>
            <person name="Shirley M."/>
            <person name="Wan K.L."/>
            <person name="Berriman M."/>
            <person name="Tomley F."/>
            <person name="Pain A."/>
        </authorList>
    </citation>
    <scope>NUCLEOTIDE SEQUENCE [LARGE SCALE GENOMIC DNA]</scope>
    <source>
        <strain evidence="1">Houghton</strain>
    </source>
</reference>
<organism evidence="1 2">
    <name type="scientific">Eimeria acervulina</name>
    <name type="common">Coccidian parasite</name>
    <dbReference type="NCBI Taxonomy" id="5801"/>
    <lineage>
        <taxon>Eukaryota</taxon>
        <taxon>Sar</taxon>
        <taxon>Alveolata</taxon>
        <taxon>Apicomplexa</taxon>
        <taxon>Conoidasida</taxon>
        <taxon>Coccidia</taxon>
        <taxon>Eucoccidiorida</taxon>
        <taxon>Eimeriorina</taxon>
        <taxon>Eimeriidae</taxon>
        <taxon>Eimeria</taxon>
    </lineage>
</organism>
<dbReference type="AlphaFoldDB" id="U6GW99"/>
<dbReference type="GO" id="GO:0006629">
    <property type="term" value="P:lipid metabolic process"/>
    <property type="evidence" value="ECO:0007669"/>
    <property type="project" value="InterPro"/>
</dbReference>
<keyword evidence="2" id="KW-1185">Reference proteome</keyword>
<sequence>MSIMRGALVLDCSGLEQGNEGEAACATSAPAHPIFMLPGIAGSGLMVSAKNASLPLCSSSPVSFPVPFRVWASLSLVRPPRSHQLCWMDIMQPVADEKGEIYASKEGVNVEVDSYGTAHGFDYLDYFYNERFGVPGTAYFHMMLRTFYWMGYQEGTSLIGIPYDWRLPPWQMDFGRLKSEIESRVGAMGGAKADVLVHSLGSVVFNYFLHKVVDQQWKDKYINSYTLVAPATGGSFKAIKALLTGYNDPVDLTFWTLLDISLIPVDILRDLSRSLGSIYALLPDIDLYGQDHLVVRQLQPKKSGSFSPAFSAFMSGGSDGKAQMHMEANGRNLEFRRLADATPPAEWGAQTAKWAAQGNGRTEGDGRLPKTQQSREELVQEISAQVDQRTQQVRHYAAEAQERMAGIKHLLAEEAEDLEEVVYTLGNWTALLPPELRLRAETAKQHMQGILKDPGVPTRCIWSVFGFPSTDVGYIYTGADLSRKPVPVLDVGDDTVPLRSLSVCAGWASTFEVKTFKNLDHMFIFGDVITRAFPAELSADSTGTRRTDDFVLEMFLV</sequence>
<dbReference type="Proteomes" id="UP000018050">
    <property type="component" value="Unassembled WGS sequence"/>
</dbReference>
<accession>U6GW99</accession>
<dbReference type="InterPro" id="IPR029058">
    <property type="entry name" value="AB_hydrolase_fold"/>
</dbReference>